<keyword evidence="12" id="KW-1185">Reference proteome</keyword>
<comment type="subcellular location">
    <subcellularLocation>
        <location evidence="1">Membrane</location>
    </subcellularLocation>
</comment>
<dbReference type="EMBL" id="ABEU02000009">
    <property type="protein sequence ID" value="PNR48520.1"/>
    <property type="molecule type" value="Genomic_DNA"/>
</dbReference>
<dbReference type="EnsemblPlants" id="Pp3c9_20840V3.1">
    <property type="protein sequence ID" value="Pp3c9_20840V3.1"/>
    <property type="gene ID" value="Pp3c9_20840"/>
</dbReference>
<feature type="compositionally biased region" description="Polar residues" evidence="7">
    <location>
        <begin position="303"/>
        <end position="321"/>
    </location>
</feature>
<dbReference type="SMART" id="SM00239">
    <property type="entry name" value="C2"/>
    <property type="match status" value="3"/>
</dbReference>
<feature type="domain" description="C2" evidence="8">
    <location>
        <begin position="489"/>
        <end position="603"/>
    </location>
</feature>
<dbReference type="PANTHER" id="PTHR47264">
    <property type="entry name" value="OS01G0128800 PROTEIN"/>
    <property type="match status" value="1"/>
</dbReference>
<dbReference type="Gramene" id="Pp3c9_20840V3.5">
    <property type="protein sequence ID" value="Pp3c9_20840V3.5"/>
    <property type="gene ID" value="Pp3c9_20840"/>
</dbReference>
<dbReference type="EnsemblPlants" id="Pp3c9_20840V3.5">
    <property type="protein sequence ID" value="Pp3c9_20840V3.5"/>
    <property type="gene ID" value="Pp3c9_20840"/>
</dbReference>
<dbReference type="STRING" id="3218.A0A2K1K420"/>
<dbReference type="Gene3D" id="2.60.40.150">
    <property type="entry name" value="C2 domain"/>
    <property type="match status" value="3"/>
</dbReference>
<keyword evidence="3" id="KW-0445">Lipid transport</keyword>
<name>A0A2K1K420_PHYPA</name>
<dbReference type="OrthoDB" id="270970at2759"/>
<dbReference type="InterPro" id="IPR031468">
    <property type="entry name" value="SMP_LBD"/>
</dbReference>
<evidence type="ECO:0000313" key="11">
    <source>
        <dbReference type="EnsemblPlants" id="Pp3c9_20840V3.1"/>
    </source>
</evidence>
<feature type="domain" description="C2" evidence="8">
    <location>
        <begin position="626"/>
        <end position="740"/>
    </location>
</feature>
<dbReference type="PANTHER" id="PTHR47264:SF3">
    <property type="entry name" value="SYNAPTOTAGMIN-5 ISOFORM X1"/>
    <property type="match status" value="1"/>
</dbReference>
<dbReference type="PROSITE" id="PS51847">
    <property type="entry name" value="SMP"/>
    <property type="match status" value="1"/>
</dbReference>
<feature type="region of interest" description="Disordered" evidence="7">
    <location>
        <begin position="478"/>
        <end position="499"/>
    </location>
</feature>
<protein>
    <recommendedName>
        <fullName evidence="13">Plant synaptotagmin</fullName>
    </recommendedName>
</protein>
<dbReference type="CDD" id="cd21669">
    <property type="entry name" value="SMP_SF"/>
    <property type="match status" value="1"/>
</dbReference>
<accession>A0A2K1K420</accession>
<dbReference type="Gramene" id="Pp3c9_20840V3.4">
    <property type="protein sequence ID" value="Pp3c9_20840V3.4"/>
    <property type="gene ID" value="Pp3c9_20840"/>
</dbReference>
<gene>
    <name evidence="11" type="primary">LOC112286754</name>
    <name evidence="10" type="ORF">PHYPA_012997</name>
</gene>
<dbReference type="PaxDb" id="3218-PP1S316_67V6.1"/>
<dbReference type="EnsemblPlants" id="Pp3c9_20840V3.4">
    <property type="protein sequence ID" value="Pp3c9_20840V3.4"/>
    <property type="gene ID" value="Pp3c9_20840"/>
</dbReference>
<dbReference type="GO" id="GO:0008289">
    <property type="term" value="F:lipid binding"/>
    <property type="evidence" value="ECO:0007669"/>
    <property type="project" value="UniProtKB-KW"/>
</dbReference>
<dbReference type="GO" id="GO:0016020">
    <property type="term" value="C:membrane"/>
    <property type="evidence" value="ECO:0007669"/>
    <property type="project" value="UniProtKB-SubCell"/>
</dbReference>
<dbReference type="GeneID" id="112286754"/>
<feature type="domain" description="C2" evidence="8">
    <location>
        <begin position="271"/>
        <end position="428"/>
    </location>
</feature>
<dbReference type="Proteomes" id="UP000006727">
    <property type="component" value="Chromosome 9"/>
</dbReference>
<reference evidence="11" key="3">
    <citation type="submission" date="2020-12" db="UniProtKB">
        <authorList>
            <consortium name="EnsemblPlants"/>
        </authorList>
    </citation>
    <scope>IDENTIFICATION</scope>
</reference>
<dbReference type="InterPro" id="IPR035892">
    <property type="entry name" value="C2_domain_sf"/>
</dbReference>
<dbReference type="SUPFAM" id="SSF49562">
    <property type="entry name" value="C2 domain (Calcium/lipid-binding domain, CaLB)"/>
    <property type="match status" value="3"/>
</dbReference>
<feature type="compositionally biased region" description="Polar residues" evidence="7">
    <location>
        <begin position="487"/>
        <end position="499"/>
    </location>
</feature>
<evidence type="ECO:0000259" key="8">
    <source>
        <dbReference type="PROSITE" id="PS50004"/>
    </source>
</evidence>
<reference evidence="10 12" key="1">
    <citation type="journal article" date="2008" name="Science">
        <title>The Physcomitrella genome reveals evolutionary insights into the conquest of land by plants.</title>
        <authorList>
            <person name="Rensing S."/>
            <person name="Lang D."/>
            <person name="Zimmer A."/>
            <person name="Terry A."/>
            <person name="Salamov A."/>
            <person name="Shapiro H."/>
            <person name="Nishiyama T."/>
            <person name="Perroud P.-F."/>
            <person name="Lindquist E."/>
            <person name="Kamisugi Y."/>
            <person name="Tanahashi T."/>
            <person name="Sakakibara K."/>
            <person name="Fujita T."/>
            <person name="Oishi K."/>
            <person name="Shin-I T."/>
            <person name="Kuroki Y."/>
            <person name="Toyoda A."/>
            <person name="Suzuki Y."/>
            <person name="Hashimoto A."/>
            <person name="Yamaguchi K."/>
            <person name="Sugano A."/>
            <person name="Kohara Y."/>
            <person name="Fujiyama A."/>
            <person name="Anterola A."/>
            <person name="Aoki S."/>
            <person name="Ashton N."/>
            <person name="Barbazuk W.B."/>
            <person name="Barker E."/>
            <person name="Bennetzen J."/>
            <person name="Bezanilla M."/>
            <person name="Blankenship R."/>
            <person name="Cho S.H."/>
            <person name="Dutcher S."/>
            <person name="Estelle M."/>
            <person name="Fawcett J.A."/>
            <person name="Gundlach H."/>
            <person name="Hanada K."/>
            <person name="Heyl A."/>
            <person name="Hicks K.A."/>
            <person name="Hugh J."/>
            <person name="Lohr M."/>
            <person name="Mayer K."/>
            <person name="Melkozernov A."/>
            <person name="Murata T."/>
            <person name="Nelson D."/>
            <person name="Pils B."/>
            <person name="Prigge M."/>
            <person name="Reiss B."/>
            <person name="Renner T."/>
            <person name="Rombauts S."/>
            <person name="Rushton P."/>
            <person name="Sanderfoot A."/>
            <person name="Schween G."/>
            <person name="Shiu S.-H."/>
            <person name="Stueber K."/>
            <person name="Theodoulou F.L."/>
            <person name="Tu H."/>
            <person name="Van de Peer Y."/>
            <person name="Verrier P.J."/>
            <person name="Waters E."/>
            <person name="Wood A."/>
            <person name="Yang L."/>
            <person name="Cove D."/>
            <person name="Cuming A."/>
            <person name="Hasebe M."/>
            <person name="Lucas S."/>
            <person name="Mishler D.B."/>
            <person name="Reski R."/>
            <person name="Grigoriev I."/>
            <person name="Quatrano R.S."/>
            <person name="Boore J.L."/>
        </authorList>
    </citation>
    <scope>NUCLEOTIDE SEQUENCE [LARGE SCALE GENOMIC DNA]</scope>
    <source>
        <strain evidence="11 12">cv. Gransden 2004</strain>
    </source>
</reference>
<evidence type="ECO:0000256" key="4">
    <source>
        <dbReference type="ARBA" id="ARBA00023121"/>
    </source>
</evidence>
<dbReference type="AlphaFoldDB" id="A0A2K1K420"/>
<dbReference type="InterPro" id="IPR000008">
    <property type="entry name" value="C2_dom"/>
</dbReference>
<evidence type="ECO:0000256" key="1">
    <source>
        <dbReference type="ARBA" id="ARBA00004370"/>
    </source>
</evidence>
<dbReference type="CDD" id="cd00030">
    <property type="entry name" value="C2"/>
    <property type="match status" value="1"/>
</dbReference>
<keyword evidence="4" id="KW-0446">Lipid-binding</keyword>
<dbReference type="OMA" id="HCEWLNR"/>
<proteinExistence type="predicted"/>
<evidence type="ECO:0000256" key="2">
    <source>
        <dbReference type="ARBA" id="ARBA00022448"/>
    </source>
</evidence>
<feature type="region of interest" description="Disordered" evidence="7">
    <location>
        <begin position="302"/>
        <end position="345"/>
    </location>
</feature>
<feature type="domain" description="SMP-LTD" evidence="9">
    <location>
        <begin position="92"/>
        <end position="278"/>
    </location>
</feature>
<dbReference type="FunCoup" id="A0A2K1K420">
    <property type="interactions" value="1377"/>
</dbReference>
<reference evidence="10 12" key="2">
    <citation type="journal article" date="2018" name="Plant J.">
        <title>The Physcomitrella patens chromosome-scale assembly reveals moss genome structure and evolution.</title>
        <authorList>
            <person name="Lang D."/>
            <person name="Ullrich K.K."/>
            <person name="Murat F."/>
            <person name="Fuchs J."/>
            <person name="Jenkins J."/>
            <person name="Haas F.B."/>
            <person name="Piednoel M."/>
            <person name="Gundlach H."/>
            <person name="Van Bel M."/>
            <person name="Meyberg R."/>
            <person name="Vives C."/>
            <person name="Morata J."/>
            <person name="Symeonidi A."/>
            <person name="Hiss M."/>
            <person name="Muchero W."/>
            <person name="Kamisugi Y."/>
            <person name="Saleh O."/>
            <person name="Blanc G."/>
            <person name="Decker E.L."/>
            <person name="van Gessel N."/>
            <person name="Grimwood J."/>
            <person name="Hayes R.D."/>
            <person name="Graham S.W."/>
            <person name="Gunter L.E."/>
            <person name="McDaniel S.F."/>
            <person name="Hoernstein S.N.W."/>
            <person name="Larsson A."/>
            <person name="Li F.W."/>
            <person name="Perroud P.F."/>
            <person name="Phillips J."/>
            <person name="Ranjan P."/>
            <person name="Rokshar D.S."/>
            <person name="Rothfels C.J."/>
            <person name="Schneider L."/>
            <person name="Shu S."/>
            <person name="Stevenson D.W."/>
            <person name="Thummler F."/>
            <person name="Tillich M."/>
            <person name="Villarreal Aguilar J.C."/>
            <person name="Widiez T."/>
            <person name="Wong G.K."/>
            <person name="Wymore A."/>
            <person name="Zhang Y."/>
            <person name="Zimmer A.D."/>
            <person name="Quatrano R.S."/>
            <person name="Mayer K.F.X."/>
            <person name="Goodstein D."/>
            <person name="Casacuberta J.M."/>
            <person name="Vandepoele K."/>
            <person name="Reski R."/>
            <person name="Cuming A.C."/>
            <person name="Tuskan G.A."/>
            <person name="Maumus F."/>
            <person name="Salse J."/>
            <person name="Schmutz J."/>
            <person name="Rensing S.A."/>
        </authorList>
    </citation>
    <scope>NUCLEOTIDE SEQUENCE [LARGE SCALE GENOMIC DNA]</scope>
    <source>
        <strain evidence="11 12">cv. Gransden 2004</strain>
    </source>
</reference>
<evidence type="ECO:0000256" key="7">
    <source>
        <dbReference type="SAM" id="MobiDB-lite"/>
    </source>
</evidence>
<dbReference type="KEGG" id="ppp:112286754"/>
<keyword evidence="5" id="KW-0472">Membrane</keyword>
<dbReference type="Gramene" id="Pp3c9_20840V3.1">
    <property type="protein sequence ID" value="Pp3c9_20840V3.1"/>
    <property type="gene ID" value="Pp3c9_20840"/>
</dbReference>
<dbReference type="PROSITE" id="PS50004">
    <property type="entry name" value="C2"/>
    <property type="match status" value="3"/>
</dbReference>
<evidence type="ECO:0000256" key="6">
    <source>
        <dbReference type="SAM" id="Coils"/>
    </source>
</evidence>
<keyword evidence="2" id="KW-0813">Transport</keyword>
<evidence type="ECO:0000313" key="12">
    <source>
        <dbReference type="Proteomes" id="UP000006727"/>
    </source>
</evidence>
<evidence type="ECO:0000256" key="5">
    <source>
        <dbReference type="ARBA" id="ARBA00023136"/>
    </source>
</evidence>
<keyword evidence="6" id="KW-0175">Coiled coil</keyword>
<evidence type="ECO:0008006" key="13">
    <source>
        <dbReference type="Google" id="ProtNLM"/>
    </source>
</evidence>
<dbReference type="RefSeq" id="XP_024384759.1">
    <property type="nucleotide sequence ID" value="XM_024528991.2"/>
</dbReference>
<dbReference type="GO" id="GO:0006869">
    <property type="term" value="P:lipid transport"/>
    <property type="evidence" value="ECO:0007669"/>
    <property type="project" value="UniProtKB-KW"/>
</dbReference>
<sequence>MSKKKMVNDATKEAKELWEHLLHEKQALPYLIPVFLLAWILERWIISFSNWVPVFVTVWATLQYGKHRREREVEDLNNRWRRHILCSQPSTPIEPCEWLNRMLMNVWPNFLEPKLTERFRRIVQSRLKEKKPRPIISMEVAEFHLGTAPPMFAHEGAYWSTEGEQAVLNMGFEWDTTEMTILISAKLGGPLRGKTASILVNSIHIKGDLRLLPVLDGQAVLFSFKNTPEVRIGLAFGSGTLSYPQTELPFISSWLEKLLVDTLNRTMVEPRRRCFSLPAEDRKKKAVGGIFSVTIVSARDLTKSSAQDSRNSSNAMMSNGDASVHLSNNGSNNGSSHGGSKNGSVNKKSEKLRFVEISCEDLTRKTGMQSGPFPHVWNETYDMVLHENVGTVHLNVYEQGQNVKYDFLGSCEIKVKYVDDDSTIFWAVGPAQSVLISRVESCGKEVEFTIPLENVASGEVTVKLVLKEWQFSDGSKAVANSSPSSSMLGQQNSAGAQSMRPTLTGRKLRISAIEARDLAPMDRTGKSDPYLKLFYGKLIRKTKIVNQELNPTWNQDFLFQEVTGGEYLKIKCYDADRFGDENLGSARVNLQGIEEGTPKDVWVPLEKIKQGEIHLRIEVVAPELSQIPSSNGSENGSHPTGDGCVVEIVLVEARDLVAADWGGTSDPYVSVRYGQIKKRTKVVYKTLTPTWGQTLEFPDDGSPLVLHVKDYNNILPTVSIGHCDVDYEGLPPNQMLDSWLPLQGVNKGEIHVKVTRKVPERLVKAASEEQPKPTFAPTYSGNAKLQRSAGKVRSLLRKAMALAEEEEDIEEIRQMLEELEGAEEEREVTISQLQKDRDVLIAKVRELEKAMSGFF</sequence>
<dbReference type="Pfam" id="PF00168">
    <property type="entry name" value="C2"/>
    <property type="match status" value="3"/>
</dbReference>
<evidence type="ECO:0000313" key="10">
    <source>
        <dbReference type="EMBL" id="PNR48520.1"/>
    </source>
</evidence>
<evidence type="ECO:0000256" key="3">
    <source>
        <dbReference type="ARBA" id="ARBA00023055"/>
    </source>
</evidence>
<feature type="coiled-coil region" evidence="6">
    <location>
        <begin position="802"/>
        <end position="850"/>
    </location>
</feature>
<organism evidence="10">
    <name type="scientific">Physcomitrium patens</name>
    <name type="common">Spreading-leaved earth moss</name>
    <name type="synonym">Physcomitrella patens</name>
    <dbReference type="NCBI Taxonomy" id="3218"/>
    <lineage>
        <taxon>Eukaryota</taxon>
        <taxon>Viridiplantae</taxon>
        <taxon>Streptophyta</taxon>
        <taxon>Embryophyta</taxon>
        <taxon>Bryophyta</taxon>
        <taxon>Bryophytina</taxon>
        <taxon>Bryopsida</taxon>
        <taxon>Funariidae</taxon>
        <taxon>Funariales</taxon>
        <taxon>Funariaceae</taxon>
        <taxon>Physcomitrium</taxon>
    </lineage>
</organism>
<evidence type="ECO:0000259" key="9">
    <source>
        <dbReference type="PROSITE" id="PS51847"/>
    </source>
</evidence>